<gene>
    <name evidence="16" type="ORF">C0Q70_13494</name>
</gene>
<sequence>MPPAQIYHWMEVNVRMRMLGLGKAQSVERLSEEMAIELGAEMLGEFVIFSMAAVTVVLEYKRSSKKEALKEEKQKHDFLMLQQKLQDLDLICMVQEAQIRELQRSVDALARTTRITDQFLKEKLAAASNDNPPDDKNKEGSENASGKGQEPGKDSDKKGGKWTGKNAWKLGLAFLGGWCLLSGGFLIYAWGSPPLDPDGKEVEDEFSQMPKFLAMFKRASKELNLFTKKIKEPSRDKLLPDPLQYPYLQPPYTLVMEMTGVLVHPDWTYGTGWRFKKRPGIDYFLHQVGPPLFEIVIYTQEQGMTADPLVSSLDPNGYIMYRLYRDATRYQNGHHIKDLACLNRDLSKVIMVEWNPNATELNPRNTLLIPKWTGSDDDRTLIDLAHFLKTIASSGVEDVRNVIEYYSQFDDPIAAFRENQRKLQEEQERLAQEYKDKEEKKSIWGGLGLFKRR</sequence>
<evidence type="ECO:0000256" key="9">
    <source>
        <dbReference type="ARBA" id="ARBA00023010"/>
    </source>
</evidence>
<evidence type="ECO:0000256" key="10">
    <source>
        <dbReference type="ARBA" id="ARBA00023128"/>
    </source>
</evidence>
<evidence type="ECO:0000313" key="16">
    <source>
        <dbReference type="EMBL" id="PVD25831.1"/>
    </source>
</evidence>
<comment type="subcellular location">
    <subcellularLocation>
        <location evidence="1 12">Mitochondrion inner membrane</location>
        <topology evidence="1 12">Single-pass membrane protein</topology>
    </subcellularLocation>
</comment>
<evidence type="ECO:0000256" key="11">
    <source>
        <dbReference type="ARBA" id="ARBA00023136"/>
    </source>
</evidence>
<feature type="transmembrane region" description="Helical" evidence="12">
    <location>
        <begin position="167"/>
        <end position="190"/>
    </location>
</feature>
<dbReference type="InterPro" id="IPR004274">
    <property type="entry name" value="FCP1_dom"/>
</dbReference>
<evidence type="ECO:0000256" key="4">
    <source>
        <dbReference type="ARBA" id="ARBA00022692"/>
    </source>
</evidence>
<reference evidence="16 17" key="1">
    <citation type="submission" date="2018-04" db="EMBL/GenBank/DDBJ databases">
        <title>The genome of golden apple snail Pomacea canaliculata provides insight into stress tolerance and invasive adaptation.</title>
        <authorList>
            <person name="Liu C."/>
            <person name="Liu B."/>
            <person name="Ren Y."/>
            <person name="Zhang Y."/>
            <person name="Wang H."/>
            <person name="Li S."/>
            <person name="Jiang F."/>
            <person name="Yin L."/>
            <person name="Zhang G."/>
            <person name="Qian W."/>
            <person name="Fan W."/>
        </authorList>
    </citation>
    <scope>NUCLEOTIDE SEQUENCE [LARGE SCALE GENOMIC DNA]</scope>
    <source>
        <strain evidence="16">SZHN2017</strain>
        <tissue evidence="16">Muscle</tissue>
    </source>
</reference>
<comment type="caution">
    <text evidence="16">The sequence shown here is derived from an EMBL/GenBank/DDBJ whole genome shotgun (WGS) entry which is preliminary data.</text>
</comment>
<dbReference type="InterPro" id="IPR050365">
    <property type="entry name" value="TIM50"/>
</dbReference>
<comment type="caution">
    <text evidence="12">Lacks conserved residue(s) required for the propagation of feature annotation.</text>
</comment>
<feature type="compositionally biased region" description="Basic and acidic residues" evidence="14">
    <location>
        <begin position="150"/>
        <end position="159"/>
    </location>
</feature>
<dbReference type="FunFam" id="3.40.50.1000:FF:000019">
    <property type="entry name" value="Mitochondrial import inner membrane translocase subunit TIM50"/>
    <property type="match status" value="1"/>
</dbReference>
<evidence type="ECO:0000256" key="14">
    <source>
        <dbReference type="SAM" id="MobiDB-lite"/>
    </source>
</evidence>
<dbReference type="InterPro" id="IPR036412">
    <property type="entry name" value="HAD-like_sf"/>
</dbReference>
<dbReference type="OrthoDB" id="287041at2759"/>
<feature type="transmembrane region" description="Helical" evidence="12">
    <location>
        <begin position="42"/>
        <end position="60"/>
    </location>
</feature>
<keyword evidence="9 12" id="KW-0811">Translocation</keyword>
<dbReference type="STRING" id="400727.A0A2T7NXE5"/>
<feature type="domain" description="FCP1 homology" evidence="15">
    <location>
        <begin position="247"/>
        <end position="391"/>
    </location>
</feature>
<comment type="function">
    <text evidence="12">Essential component of the TIM23 complex, a complex that mediates the translocation of transit peptide-containing proteins across the mitochondrial inner membrane.</text>
</comment>
<name>A0A2T7NXE5_POMCA</name>
<dbReference type="Pfam" id="PF03031">
    <property type="entry name" value="NIF"/>
    <property type="match status" value="1"/>
</dbReference>
<proteinExistence type="inferred from homology"/>
<dbReference type="GO" id="GO:0015031">
    <property type="term" value="P:protein transport"/>
    <property type="evidence" value="ECO:0007669"/>
    <property type="project" value="UniProtKB-KW"/>
</dbReference>
<comment type="similarity">
    <text evidence="2 12">Belongs to the TIM50 family.</text>
</comment>
<keyword evidence="13" id="KW-0175">Coiled coil</keyword>
<keyword evidence="7 12" id="KW-0809">Transit peptide</keyword>
<evidence type="ECO:0000256" key="13">
    <source>
        <dbReference type="SAM" id="Coils"/>
    </source>
</evidence>
<dbReference type="InterPro" id="IPR023214">
    <property type="entry name" value="HAD_sf"/>
</dbReference>
<accession>A0A2T7NXE5</accession>
<feature type="coiled-coil region" evidence="13">
    <location>
        <begin position="413"/>
        <end position="443"/>
    </location>
</feature>
<comment type="subunit">
    <text evidence="12">Component of the TIM23 complex.</text>
</comment>
<evidence type="ECO:0000256" key="8">
    <source>
        <dbReference type="ARBA" id="ARBA00022989"/>
    </source>
</evidence>
<evidence type="ECO:0000256" key="7">
    <source>
        <dbReference type="ARBA" id="ARBA00022946"/>
    </source>
</evidence>
<dbReference type="Gene3D" id="3.40.50.1000">
    <property type="entry name" value="HAD superfamily/HAD-like"/>
    <property type="match status" value="1"/>
</dbReference>
<dbReference type="CDD" id="cd07521">
    <property type="entry name" value="HAD_FCP1-like"/>
    <property type="match status" value="1"/>
</dbReference>
<evidence type="ECO:0000256" key="6">
    <source>
        <dbReference type="ARBA" id="ARBA00022927"/>
    </source>
</evidence>
<evidence type="ECO:0000256" key="2">
    <source>
        <dbReference type="ARBA" id="ARBA00006344"/>
    </source>
</evidence>
<dbReference type="PROSITE" id="PS50969">
    <property type="entry name" value="FCP1"/>
    <property type="match status" value="1"/>
</dbReference>
<dbReference type="AlphaFoldDB" id="A0A2T7NXE5"/>
<keyword evidence="10 12" id="KW-0496">Mitochondrion</keyword>
<dbReference type="SMART" id="SM00577">
    <property type="entry name" value="CPDc"/>
    <property type="match status" value="1"/>
</dbReference>
<keyword evidence="5" id="KW-0999">Mitochondrion inner membrane</keyword>
<evidence type="ECO:0000259" key="15">
    <source>
        <dbReference type="PROSITE" id="PS50969"/>
    </source>
</evidence>
<keyword evidence="8 12" id="KW-1133">Transmembrane helix</keyword>
<feature type="region of interest" description="Disordered" evidence="14">
    <location>
        <begin position="124"/>
        <end position="160"/>
    </location>
</feature>
<dbReference type="GO" id="GO:0005744">
    <property type="term" value="C:TIM23 mitochondrial import inner membrane translocase complex"/>
    <property type="evidence" value="ECO:0007669"/>
    <property type="project" value="UniProtKB-UniRule"/>
</dbReference>
<evidence type="ECO:0000256" key="3">
    <source>
        <dbReference type="ARBA" id="ARBA00022448"/>
    </source>
</evidence>
<keyword evidence="4 12" id="KW-0812">Transmembrane</keyword>
<dbReference type="PANTHER" id="PTHR12210">
    <property type="entry name" value="DULLARD PROTEIN PHOSPHATASE"/>
    <property type="match status" value="1"/>
</dbReference>
<dbReference type="InterPro" id="IPR010754">
    <property type="entry name" value="OPA3-like"/>
</dbReference>
<evidence type="ECO:0000313" key="17">
    <source>
        <dbReference type="Proteomes" id="UP000245119"/>
    </source>
</evidence>
<protein>
    <recommendedName>
        <fullName evidence="12">Mitochondrial import inner membrane translocase subunit TIM50</fullName>
    </recommendedName>
</protein>
<evidence type="ECO:0000256" key="12">
    <source>
        <dbReference type="RuleBase" id="RU365079"/>
    </source>
</evidence>
<keyword evidence="11 12" id="KW-0472">Membrane</keyword>
<dbReference type="Proteomes" id="UP000245119">
    <property type="component" value="Linkage Group LG8"/>
</dbReference>
<dbReference type="EMBL" id="PZQS01000008">
    <property type="protein sequence ID" value="PVD25831.1"/>
    <property type="molecule type" value="Genomic_DNA"/>
</dbReference>
<evidence type="ECO:0000256" key="1">
    <source>
        <dbReference type="ARBA" id="ARBA00004434"/>
    </source>
</evidence>
<organism evidence="16 17">
    <name type="scientific">Pomacea canaliculata</name>
    <name type="common">Golden apple snail</name>
    <dbReference type="NCBI Taxonomy" id="400727"/>
    <lineage>
        <taxon>Eukaryota</taxon>
        <taxon>Metazoa</taxon>
        <taxon>Spiralia</taxon>
        <taxon>Lophotrochozoa</taxon>
        <taxon>Mollusca</taxon>
        <taxon>Gastropoda</taxon>
        <taxon>Caenogastropoda</taxon>
        <taxon>Architaenioglossa</taxon>
        <taxon>Ampullarioidea</taxon>
        <taxon>Ampullariidae</taxon>
        <taxon>Pomacea</taxon>
    </lineage>
</organism>
<dbReference type="Pfam" id="PF07047">
    <property type="entry name" value="OPA3"/>
    <property type="match status" value="1"/>
</dbReference>
<keyword evidence="3 12" id="KW-0813">Transport</keyword>
<evidence type="ECO:0000256" key="5">
    <source>
        <dbReference type="ARBA" id="ARBA00022792"/>
    </source>
</evidence>
<dbReference type="SUPFAM" id="SSF56784">
    <property type="entry name" value="HAD-like"/>
    <property type="match status" value="1"/>
</dbReference>
<keyword evidence="6 12" id="KW-0653">Protein transport</keyword>
<keyword evidence="17" id="KW-1185">Reference proteome</keyword>